<protein>
    <submittedName>
        <fullName evidence="2">Uncharacterized protein</fullName>
    </submittedName>
</protein>
<evidence type="ECO:0000313" key="2">
    <source>
        <dbReference type="EMBL" id="MCI18177.1"/>
    </source>
</evidence>
<keyword evidence="1" id="KW-1133">Transmembrane helix</keyword>
<evidence type="ECO:0000313" key="3">
    <source>
        <dbReference type="Proteomes" id="UP000265520"/>
    </source>
</evidence>
<keyword evidence="1" id="KW-0472">Membrane</keyword>
<sequence>MPDAHLPFRFWIFRRLTPARFSSTSVALLLTMLRSSEAPVDWIFGLLMRTCFVKVTMMKKKEKMKMKKKKKT</sequence>
<proteinExistence type="predicted"/>
<evidence type="ECO:0000256" key="1">
    <source>
        <dbReference type="SAM" id="Phobius"/>
    </source>
</evidence>
<feature type="non-terminal residue" evidence="2">
    <location>
        <position position="72"/>
    </location>
</feature>
<reference evidence="2 3" key="1">
    <citation type="journal article" date="2018" name="Front. Plant Sci.">
        <title>Red Clover (Trifolium pratense) and Zigzag Clover (T. medium) - A Picture of Genomic Similarities and Differences.</title>
        <authorList>
            <person name="Dluhosova J."/>
            <person name="Istvanek J."/>
            <person name="Nedelnik J."/>
            <person name="Repkova J."/>
        </authorList>
    </citation>
    <scope>NUCLEOTIDE SEQUENCE [LARGE SCALE GENOMIC DNA]</scope>
    <source>
        <strain evidence="3">cv. 10/8</strain>
        <tissue evidence="2">Leaf</tissue>
    </source>
</reference>
<accession>A0A392Q2J2</accession>
<organism evidence="2 3">
    <name type="scientific">Trifolium medium</name>
    <dbReference type="NCBI Taxonomy" id="97028"/>
    <lineage>
        <taxon>Eukaryota</taxon>
        <taxon>Viridiplantae</taxon>
        <taxon>Streptophyta</taxon>
        <taxon>Embryophyta</taxon>
        <taxon>Tracheophyta</taxon>
        <taxon>Spermatophyta</taxon>
        <taxon>Magnoliopsida</taxon>
        <taxon>eudicotyledons</taxon>
        <taxon>Gunneridae</taxon>
        <taxon>Pentapetalae</taxon>
        <taxon>rosids</taxon>
        <taxon>fabids</taxon>
        <taxon>Fabales</taxon>
        <taxon>Fabaceae</taxon>
        <taxon>Papilionoideae</taxon>
        <taxon>50 kb inversion clade</taxon>
        <taxon>NPAAA clade</taxon>
        <taxon>Hologalegina</taxon>
        <taxon>IRL clade</taxon>
        <taxon>Trifolieae</taxon>
        <taxon>Trifolium</taxon>
    </lineage>
</organism>
<comment type="caution">
    <text evidence="2">The sequence shown here is derived from an EMBL/GenBank/DDBJ whole genome shotgun (WGS) entry which is preliminary data.</text>
</comment>
<feature type="transmembrane region" description="Helical" evidence="1">
    <location>
        <begin position="39"/>
        <end position="57"/>
    </location>
</feature>
<name>A0A392Q2J2_9FABA</name>
<keyword evidence="1" id="KW-0812">Transmembrane</keyword>
<keyword evidence="3" id="KW-1185">Reference proteome</keyword>
<dbReference type="AlphaFoldDB" id="A0A392Q2J2"/>
<dbReference type="Proteomes" id="UP000265520">
    <property type="component" value="Unassembled WGS sequence"/>
</dbReference>
<dbReference type="EMBL" id="LXQA010108911">
    <property type="protein sequence ID" value="MCI18177.1"/>
    <property type="molecule type" value="Genomic_DNA"/>
</dbReference>